<dbReference type="Proteomes" id="UP000325395">
    <property type="component" value="Unassembled WGS sequence"/>
</dbReference>
<evidence type="ECO:0000256" key="1">
    <source>
        <dbReference type="SAM" id="Phobius"/>
    </source>
</evidence>
<keyword evidence="1" id="KW-1133">Transmembrane helix</keyword>
<sequence>MPMVHSLVLEFSGMIVLASIIPDGMLQIAMGVNDTRQPSRDLANIPVRLYRRRHFAFPSA</sequence>
<keyword evidence="1" id="KW-0812">Transmembrane</keyword>
<accession>A0ABQ6W561</accession>
<protein>
    <submittedName>
        <fullName evidence="2">Uncharacterized protein</fullName>
    </submittedName>
</protein>
<keyword evidence="1" id="KW-0472">Membrane</keyword>
<evidence type="ECO:0000313" key="3">
    <source>
        <dbReference type="Proteomes" id="UP000325395"/>
    </source>
</evidence>
<name>A0ABQ6W561_9EURO</name>
<organism evidence="2 3">
    <name type="scientific">Aspergillus pseudocaelatus</name>
    <dbReference type="NCBI Taxonomy" id="1825620"/>
    <lineage>
        <taxon>Eukaryota</taxon>
        <taxon>Fungi</taxon>
        <taxon>Dikarya</taxon>
        <taxon>Ascomycota</taxon>
        <taxon>Pezizomycotina</taxon>
        <taxon>Eurotiomycetes</taxon>
        <taxon>Eurotiomycetidae</taxon>
        <taxon>Eurotiales</taxon>
        <taxon>Aspergillaceae</taxon>
        <taxon>Aspergillus</taxon>
        <taxon>Aspergillus subgen. Circumdati</taxon>
    </lineage>
</organism>
<gene>
    <name evidence="2" type="ORF">BDV36DRAFT_301524</name>
</gene>
<reference evidence="2 3" key="1">
    <citation type="submission" date="2019-04" db="EMBL/GenBank/DDBJ databases">
        <authorList>
            <consortium name="DOE Joint Genome Institute"/>
            <person name="Mondo S."/>
            <person name="Kjaerbolling I."/>
            <person name="Vesth T."/>
            <person name="Frisvad J.C."/>
            <person name="Nybo J.L."/>
            <person name="Theobald S."/>
            <person name="Kildgaard S."/>
            <person name="Isbrandt T."/>
            <person name="Kuo A."/>
            <person name="Sato A."/>
            <person name="Lyhne E.K."/>
            <person name="Kogle M.E."/>
            <person name="Wiebenga A."/>
            <person name="Kun R.S."/>
            <person name="Lubbers R.J."/>
            <person name="Makela M.R."/>
            <person name="Barry K."/>
            <person name="Chovatia M."/>
            <person name="Clum A."/>
            <person name="Daum C."/>
            <person name="Haridas S."/>
            <person name="He G."/>
            <person name="LaButti K."/>
            <person name="Lipzen A."/>
            <person name="Riley R."/>
            <person name="Salamov A."/>
            <person name="Simmons B.A."/>
            <person name="Magnuson J.K."/>
            <person name="Henrissat B."/>
            <person name="Mortensen U.H."/>
            <person name="Larsen T.O."/>
            <person name="Devries R.P."/>
            <person name="Grigoriev I.V."/>
            <person name="Machida M."/>
            <person name="Baker S.E."/>
            <person name="Andersen M.R."/>
            <person name="Cantor M.N."/>
            <person name="Hua S.X."/>
        </authorList>
    </citation>
    <scope>NUCLEOTIDE SEQUENCE [LARGE SCALE GENOMIC DNA]</scope>
    <source>
        <strain evidence="2 3">CBS 117616</strain>
    </source>
</reference>
<keyword evidence="3" id="KW-1185">Reference proteome</keyword>
<dbReference type="EMBL" id="ML735860">
    <property type="protein sequence ID" value="KAE8411753.1"/>
    <property type="molecule type" value="Genomic_DNA"/>
</dbReference>
<evidence type="ECO:0000313" key="2">
    <source>
        <dbReference type="EMBL" id="KAE8411753.1"/>
    </source>
</evidence>
<proteinExistence type="predicted"/>
<feature type="transmembrane region" description="Helical" evidence="1">
    <location>
        <begin position="12"/>
        <end position="32"/>
    </location>
</feature>